<dbReference type="InterPro" id="IPR051717">
    <property type="entry name" value="MFS_MFSD6"/>
</dbReference>
<sequence length="452" mass="47830">VTFSPVKALIFLSVALVAAKARYWTLFLDSHGLTPSEIGLLMGIGSLAQLFATPIWGLLSDLTGRPTMMLGVGLAGHVICLQAFLFSGIFSLPVVCYGIYAIATGFEGSVSLVETVSIANAKRTGESYGGQRWLASLGFGVGGLLSGCLLESYGFSMLFAWTISVGLLTISAAIASGYAVGSPAVSNGASKKEEGEEEERGLAKLWLLLRTIKRAARDGAFFNLLVNATMFGTLVNMVDSMMVLHLQQAFNISKSYVGVLGLIGTISEIPVFIAVGQTMKRRGRETTMLFGNISFGIRMGLLAYIATRYEGTNTEFSNEDGDDEKIDTYLISDKIMLLIALAAAQSLHGFSLVPYWTGAVEASYALAPANLKSAYLGLLSMAFFTMGAGAIGSIVYGAIYDAYGGAAMYTTGILVSFVSAVHLKLCCQGVSKGTTAKHELKVKSVSLPPCSP</sequence>
<keyword evidence="3 6" id="KW-0812">Transmembrane</keyword>
<comment type="similarity">
    <text evidence="2">Belongs to the major facilitator superfamily. MFSD6 family.</text>
</comment>
<comment type="subcellular location">
    <subcellularLocation>
        <location evidence="1">Membrane</location>
        <topology evidence="1">Multi-pass membrane protein</topology>
    </subcellularLocation>
</comment>
<proteinExistence type="inferred from homology"/>
<dbReference type="Pfam" id="PF12832">
    <property type="entry name" value="MFS_1_like"/>
    <property type="match status" value="2"/>
</dbReference>
<feature type="transmembrane region" description="Helical" evidence="6">
    <location>
        <begin position="335"/>
        <end position="356"/>
    </location>
</feature>
<evidence type="ECO:0000256" key="2">
    <source>
        <dbReference type="ARBA" id="ARBA00005241"/>
    </source>
</evidence>
<organism evidence="8">
    <name type="scientific">Lotharella globosa</name>
    <dbReference type="NCBI Taxonomy" id="91324"/>
    <lineage>
        <taxon>Eukaryota</taxon>
        <taxon>Sar</taxon>
        <taxon>Rhizaria</taxon>
        <taxon>Cercozoa</taxon>
        <taxon>Chlorarachniophyceae</taxon>
        <taxon>Lotharella</taxon>
    </lineage>
</organism>
<evidence type="ECO:0000256" key="4">
    <source>
        <dbReference type="ARBA" id="ARBA00022989"/>
    </source>
</evidence>
<feature type="transmembrane region" description="Helical" evidence="6">
    <location>
        <begin position="287"/>
        <end position="306"/>
    </location>
</feature>
<reference evidence="8" key="1">
    <citation type="submission" date="2021-01" db="EMBL/GenBank/DDBJ databases">
        <authorList>
            <person name="Corre E."/>
            <person name="Pelletier E."/>
            <person name="Niang G."/>
            <person name="Scheremetjew M."/>
            <person name="Finn R."/>
            <person name="Kale V."/>
            <person name="Holt S."/>
            <person name="Cochrane G."/>
            <person name="Meng A."/>
            <person name="Brown T."/>
            <person name="Cohen L."/>
        </authorList>
    </citation>
    <scope>NUCLEOTIDE SEQUENCE</scope>
    <source>
        <strain evidence="8">CCCM811</strain>
    </source>
</reference>
<dbReference type="AlphaFoldDB" id="A0A7S4DUC5"/>
<dbReference type="InterPro" id="IPR036259">
    <property type="entry name" value="MFS_trans_sf"/>
</dbReference>
<evidence type="ECO:0000259" key="7">
    <source>
        <dbReference type="Pfam" id="PF12832"/>
    </source>
</evidence>
<keyword evidence="5 6" id="KW-0472">Membrane</keyword>
<keyword evidence="4 6" id="KW-1133">Transmembrane helix</keyword>
<feature type="transmembrane region" description="Helical" evidence="6">
    <location>
        <begin position="406"/>
        <end position="427"/>
    </location>
</feature>
<dbReference type="GO" id="GO:0016020">
    <property type="term" value="C:membrane"/>
    <property type="evidence" value="ECO:0007669"/>
    <property type="project" value="UniProtKB-SubCell"/>
</dbReference>
<evidence type="ECO:0000256" key="6">
    <source>
        <dbReference type="SAM" id="Phobius"/>
    </source>
</evidence>
<feature type="domain" description="Major facilitator superfamily associated" evidence="7">
    <location>
        <begin position="341"/>
        <end position="409"/>
    </location>
</feature>
<evidence type="ECO:0000313" key="8">
    <source>
        <dbReference type="EMBL" id="CAE0671385.1"/>
    </source>
</evidence>
<feature type="transmembrane region" description="Helical" evidence="6">
    <location>
        <begin position="71"/>
        <end position="92"/>
    </location>
</feature>
<feature type="transmembrane region" description="Helical" evidence="6">
    <location>
        <begin position="220"/>
        <end position="244"/>
    </location>
</feature>
<dbReference type="PANTHER" id="PTHR16172">
    <property type="entry name" value="MAJOR FACILITATOR SUPERFAMILY DOMAIN-CONTAINING PROTEIN 6-LIKE"/>
    <property type="match status" value="1"/>
</dbReference>
<dbReference type="SUPFAM" id="SSF103473">
    <property type="entry name" value="MFS general substrate transporter"/>
    <property type="match status" value="1"/>
</dbReference>
<protein>
    <recommendedName>
        <fullName evidence="7">Major facilitator superfamily associated domain-containing protein</fullName>
    </recommendedName>
</protein>
<feature type="transmembrane region" description="Helical" evidence="6">
    <location>
        <begin position="256"/>
        <end position="275"/>
    </location>
</feature>
<gene>
    <name evidence="8" type="ORF">LGLO00237_LOCUS23030</name>
</gene>
<evidence type="ECO:0000256" key="3">
    <source>
        <dbReference type="ARBA" id="ARBA00022692"/>
    </source>
</evidence>
<dbReference type="Gene3D" id="1.20.1250.20">
    <property type="entry name" value="MFS general substrate transporter like domains"/>
    <property type="match status" value="2"/>
</dbReference>
<feature type="transmembrane region" description="Helical" evidence="6">
    <location>
        <begin position="133"/>
        <end position="153"/>
    </location>
</feature>
<dbReference type="InterPro" id="IPR024989">
    <property type="entry name" value="MFS_assoc_dom"/>
</dbReference>
<feature type="transmembrane region" description="Helical" evidence="6">
    <location>
        <begin position="159"/>
        <end position="181"/>
    </location>
</feature>
<feature type="domain" description="Major facilitator superfamily associated" evidence="7">
    <location>
        <begin position="7"/>
        <end position="307"/>
    </location>
</feature>
<feature type="transmembrane region" description="Helical" evidence="6">
    <location>
        <begin position="98"/>
        <end position="121"/>
    </location>
</feature>
<feature type="transmembrane region" description="Helical" evidence="6">
    <location>
        <begin position="376"/>
        <end position="400"/>
    </location>
</feature>
<feature type="transmembrane region" description="Helical" evidence="6">
    <location>
        <begin position="37"/>
        <end position="59"/>
    </location>
</feature>
<name>A0A7S4DUC5_9EUKA</name>
<evidence type="ECO:0000256" key="5">
    <source>
        <dbReference type="ARBA" id="ARBA00023136"/>
    </source>
</evidence>
<accession>A0A7S4DUC5</accession>
<dbReference type="EMBL" id="HBIV01032294">
    <property type="protein sequence ID" value="CAE0671385.1"/>
    <property type="molecule type" value="Transcribed_RNA"/>
</dbReference>
<feature type="non-terminal residue" evidence="8">
    <location>
        <position position="1"/>
    </location>
</feature>
<evidence type="ECO:0000256" key="1">
    <source>
        <dbReference type="ARBA" id="ARBA00004141"/>
    </source>
</evidence>
<dbReference type="PANTHER" id="PTHR16172:SF41">
    <property type="entry name" value="MAJOR FACILITATOR SUPERFAMILY DOMAIN-CONTAINING PROTEIN 6-LIKE"/>
    <property type="match status" value="1"/>
</dbReference>